<dbReference type="GO" id="GO:0003677">
    <property type="term" value="F:DNA binding"/>
    <property type="evidence" value="ECO:0007669"/>
    <property type="project" value="UniProtKB-KW"/>
</dbReference>
<feature type="binding site" evidence="14">
    <location>
        <position position="554"/>
    </location>
    <ligand>
        <name>Mn(2+)</name>
        <dbReference type="ChEBI" id="CHEBI:29035"/>
    </ligand>
</feature>
<dbReference type="InterPro" id="IPR002729">
    <property type="entry name" value="CRISPR-assoc_Cas1"/>
</dbReference>
<organism evidence="16 17">
    <name type="scientific">Rhodoplanes serenus</name>
    <dbReference type="NCBI Taxonomy" id="200615"/>
    <lineage>
        <taxon>Bacteria</taxon>
        <taxon>Pseudomonadati</taxon>
        <taxon>Pseudomonadota</taxon>
        <taxon>Alphaproteobacteria</taxon>
        <taxon>Hyphomicrobiales</taxon>
        <taxon>Nitrobacteraceae</taxon>
        <taxon>Rhodoplanes</taxon>
    </lineage>
</organism>
<keyword evidence="2" id="KW-0548">Nucleotidyltransferase</keyword>
<proteinExistence type="inferred from homology"/>
<dbReference type="GO" id="GO:0046872">
    <property type="term" value="F:metal ion binding"/>
    <property type="evidence" value="ECO:0007669"/>
    <property type="project" value="UniProtKB-UniRule"/>
</dbReference>
<dbReference type="NCBIfam" id="TIGR00287">
    <property type="entry name" value="cas1"/>
    <property type="match status" value="1"/>
</dbReference>
<evidence type="ECO:0000256" key="6">
    <source>
        <dbReference type="ARBA" id="ARBA00022801"/>
    </source>
</evidence>
<comment type="similarity">
    <text evidence="12">Belongs to the bacterial reverse transcriptase family.</text>
</comment>
<dbReference type="GO" id="GO:0003723">
    <property type="term" value="F:RNA binding"/>
    <property type="evidence" value="ECO:0007669"/>
    <property type="project" value="InterPro"/>
</dbReference>
<keyword evidence="3 14" id="KW-0540">Nuclease</keyword>
<dbReference type="Pfam" id="PF00078">
    <property type="entry name" value="RVT_1"/>
    <property type="match status" value="1"/>
</dbReference>
<comment type="subunit">
    <text evidence="13 14">Homodimer, forms a heterotetramer with a Cas2 homodimer.</text>
</comment>
<dbReference type="GO" id="GO:0051607">
    <property type="term" value="P:defense response to virus"/>
    <property type="evidence" value="ECO:0007669"/>
    <property type="project" value="UniProtKB-UniRule"/>
</dbReference>
<gene>
    <name evidence="14 16" type="primary">cas1</name>
    <name evidence="16" type="ORF">GJ689_22890</name>
</gene>
<accession>A0A9X4XPQ1</accession>
<dbReference type="CDD" id="cd09634">
    <property type="entry name" value="Cas1_I-II-III"/>
    <property type="match status" value="1"/>
</dbReference>
<dbReference type="PANTHER" id="PTHR34353">
    <property type="entry name" value="CRISPR-ASSOCIATED ENDONUCLEASE CAS1 1"/>
    <property type="match status" value="1"/>
</dbReference>
<keyword evidence="8" id="KW-0695">RNA-directed DNA polymerase</keyword>
<dbReference type="HAMAP" id="MF_01470">
    <property type="entry name" value="Cas1"/>
    <property type="match status" value="1"/>
</dbReference>
<comment type="function">
    <text evidence="14">CRISPR (clustered regularly interspaced short palindromic repeat), is an adaptive immune system that provides protection against mobile genetic elements (viruses, transposable elements and conjugative plasmids). CRISPR clusters contain spacers, sequences complementary to antecedent mobile elements, and target invading nucleic acids. CRISPR clusters are transcribed and processed into CRISPR RNA (crRNA). Acts as a dsDNA endonuclease. Involved in the integration of spacer DNA into the CRISPR cassette.</text>
</comment>
<dbReference type="GO" id="GO:0016787">
    <property type="term" value="F:hydrolase activity"/>
    <property type="evidence" value="ECO:0007669"/>
    <property type="project" value="UniProtKB-KW"/>
</dbReference>
<evidence type="ECO:0000256" key="12">
    <source>
        <dbReference type="ARBA" id="ARBA00034120"/>
    </source>
</evidence>
<dbReference type="Gene3D" id="1.20.120.920">
    <property type="entry name" value="CRISPR-associated endonuclease Cas1, C-terminal domain"/>
    <property type="match status" value="1"/>
</dbReference>
<keyword evidence="9 14" id="KW-0051">Antiviral defense</keyword>
<evidence type="ECO:0000256" key="3">
    <source>
        <dbReference type="ARBA" id="ARBA00022722"/>
    </source>
</evidence>
<dbReference type="Pfam" id="PF01867">
    <property type="entry name" value="Cas_Cas1"/>
    <property type="match status" value="1"/>
</dbReference>
<dbReference type="InterPro" id="IPR050646">
    <property type="entry name" value="Cas1"/>
</dbReference>
<keyword evidence="7 14" id="KW-0460">Magnesium</keyword>
<evidence type="ECO:0000256" key="14">
    <source>
        <dbReference type="HAMAP-Rule" id="MF_01470"/>
    </source>
</evidence>
<dbReference type="SUPFAM" id="SSF56672">
    <property type="entry name" value="DNA/RNA polymerases"/>
    <property type="match status" value="1"/>
</dbReference>
<dbReference type="EC" id="3.1.-.-" evidence="14"/>
<keyword evidence="10 14" id="KW-0238">DNA-binding</keyword>
<evidence type="ECO:0000256" key="7">
    <source>
        <dbReference type="ARBA" id="ARBA00022842"/>
    </source>
</evidence>
<feature type="domain" description="Reverse transcriptase" evidence="15">
    <location>
        <begin position="115"/>
        <end position="334"/>
    </location>
</feature>
<evidence type="ECO:0000256" key="8">
    <source>
        <dbReference type="ARBA" id="ARBA00022918"/>
    </source>
</evidence>
<name>A0A9X4XPQ1_9BRAD</name>
<evidence type="ECO:0000256" key="13">
    <source>
        <dbReference type="ARBA" id="ARBA00038592"/>
    </source>
</evidence>
<dbReference type="InterPro" id="IPR042206">
    <property type="entry name" value="CRISPR-assoc_Cas1_C"/>
</dbReference>
<dbReference type="CDD" id="cd01651">
    <property type="entry name" value="RT_G2_intron"/>
    <property type="match status" value="1"/>
</dbReference>
<keyword evidence="4 14" id="KW-0479">Metal-binding</keyword>
<keyword evidence="11 14" id="KW-0464">Manganese</keyword>
<dbReference type="GO" id="GO:0003964">
    <property type="term" value="F:RNA-directed DNA polymerase activity"/>
    <property type="evidence" value="ECO:0007669"/>
    <property type="project" value="UniProtKB-KW"/>
</dbReference>
<dbReference type="InterPro" id="IPR000477">
    <property type="entry name" value="RT_dom"/>
</dbReference>
<evidence type="ECO:0000256" key="11">
    <source>
        <dbReference type="ARBA" id="ARBA00023211"/>
    </source>
</evidence>
<dbReference type="GO" id="GO:0043571">
    <property type="term" value="P:maintenance of CRISPR repeat elements"/>
    <property type="evidence" value="ECO:0007669"/>
    <property type="project" value="UniProtKB-UniRule"/>
</dbReference>
<evidence type="ECO:0000259" key="15">
    <source>
        <dbReference type="PROSITE" id="PS50878"/>
    </source>
</evidence>
<evidence type="ECO:0000313" key="17">
    <source>
        <dbReference type="Proteomes" id="UP000438991"/>
    </source>
</evidence>
<dbReference type="PRINTS" id="PR00866">
    <property type="entry name" value="RNADNAPOLMS"/>
</dbReference>
<evidence type="ECO:0000256" key="2">
    <source>
        <dbReference type="ARBA" id="ARBA00022695"/>
    </source>
</evidence>
<dbReference type="InterPro" id="IPR043502">
    <property type="entry name" value="DNA/RNA_pol_sf"/>
</dbReference>
<sequence>MDFPAWVFQDFPFRSMIVVVFYNLRQRRPGRPQVARIFGQCNFRTVPRSTRGRPMARPDHQRLPLDGQALFLAATTPAGLGDGWQRVWRNQGAAGGDGMTVTAFAVGAPERLAALSTALREGTYRPGPLRQASIPKPSGGSRRLTIPCVRDRVAQSAVAQKLGAALDAEMDDASFGYRPGRGVADAVKRVETLRRRGFVWTLDADIDDFFDSIPIDALVTRLLDWITDGPLIDLVALWLEQAAVQGRGIAQGSPLSPLLANLYLDRLDETMSAGGLRIVRYADDFVVLAKDRPAAEAAKTRVEKLLADHGLGLDPDKTRIRSFDDTLRFLGHAFVRGWAMRPTEGTDGDPDGLSAALRRLAVQDEAEAKALDAEADEAAQLSRAGLDRGLRVLHVREPGRRLGLRNLSFAVHEAPGDGDPDGRELIAIHHTRIDRIELGPHAATDLATLRHALACDIPVSFVGRHGETLGHLACRLAPHARRHLAQARLALDPGARLDLARRIVVGRLANQRALLRRINYRRGSVFVDRAAVILSRLIRRAADAATIEQAMGQEGVGTRVFWKAWGRLLLHGFGFEARVRRRRADPANIALDLCAALLARDVSVIVLAAGLHPGFGVLHAAADGRDACVYDLMEEFRAGLVESVVLAAINKQVLRLDMFAEMPDGGVRLGRAGQAALVRAYEERCTHAVTSRRSGARVSWRRLMREQAEAYAAHAEGRTAYQPYVLDH</sequence>
<keyword evidence="5 14" id="KW-0255">Endonuclease</keyword>
<feature type="binding site" evidence="14">
    <location>
        <position position="634"/>
    </location>
    <ligand>
        <name>Mn(2+)</name>
        <dbReference type="ChEBI" id="CHEBI:29035"/>
    </ligand>
</feature>
<evidence type="ECO:0000313" key="16">
    <source>
        <dbReference type="EMBL" id="MTW19048.1"/>
    </source>
</evidence>
<dbReference type="InterPro" id="IPR000123">
    <property type="entry name" value="Reverse_transcriptase_msDNA"/>
</dbReference>
<comment type="similarity">
    <text evidence="14">Belongs to the CRISPR-associated endonuclease Cas1 family.</text>
</comment>
<keyword evidence="6 14" id="KW-0378">Hydrolase</keyword>
<protein>
    <recommendedName>
        <fullName evidence="14">CRISPR-associated endonuclease Cas1</fullName>
        <ecNumber evidence="14">3.1.-.-</ecNumber>
    </recommendedName>
</protein>
<evidence type="ECO:0000256" key="10">
    <source>
        <dbReference type="ARBA" id="ARBA00023125"/>
    </source>
</evidence>
<reference evidence="16 17" key="1">
    <citation type="submission" date="2019-11" db="EMBL/GenBank/DDBJ databases">
        <title>Whole-genome sequence of Rhodoplanes serenus DSM 18633, type strain.</title>
        <authorList>
            <person name="Kyndt J.A."/>
            <person name="Meyer T.E."/>
        </authorList>
    </citation>
    <scope>NUCLEOTIDE SEQUENCE [LARGE SCALE GENOMIC DNA]</scope>
    <source>
        <strain evidence="16 17">DSM 18633</strain>
    </source>
</reference>
<dbReference type="EMBL" id="WNKV01000023">
    <property type="protein sequence ID" value="MTW19048.1"/>
    <property type="molecule type" value="Genomic_DNA"/>
</dbReference>
<keyword evidence="1" id="KW-0808">Transferase</keyword>
<dbReference type="PANTHER" id="PTHR34353:SF2">
    <property type="entry name" value="CRISPR-ASSOCIATED ENDONUCLEASE CAS1 1"/>
    <property type="match status" value="1"/>
</dbReference>
<comment type="caution">
    <text evidence="16">The sequence shown here is derived from an EMBL/GenBank/DDBJ whole genome shotgun (WGS) entry which is preliminary data.</text>
</comment>
<dbReference type="PROSITE" id="PS50878">
    <property type="entry name" value="RT_POL"/>
    <property type="match status" value="1"/>
</dbReference>
<evidence type="ECO:0000256" key="1">
    <source>
        <dbReference type="ARBA" id="ARBA00022679"/>
    </source>
</evidence>
<dbReference type="GO" id="GO:0004519">
    <property type="term" value="F:endonuclease activity"/>
    <property type="evidence" value="ECO:0007669"/>
    <property type="project" value="UniProtKB-UniRule"/>
</dbReference>
<dbReference type="Proteomes" id="UP000438991">
    <property type="component" value="Unassembled WGS sequence"/>
</dbReference>
<evidence type="ECO:0000256" key="5">
    <source>
        <dbReference type="ARBA" id="ARBA00022759"/>
    </source>
</evidence>
<feature type="binding site" evidence="14">
    <location>
        <position position="619"/>
    </location>
    <ligand>
        <name>Mn(2+)</name>
        <dbReference type="ChEBI" id="CHEBI:29035"/>
    </ligand>
</feature>
<dbReference type="AlphaFoldDB" id="A0A9X4XPQ1"/>
<evidence type="ECO:0000256" key="9">
    <source>
        <dbReference type="ARBA" id="ARBA00023118"/>
    </source>
</evidence>
<evidence type="ECO:0000256" key="4">
    <source>
        <dbReference type="ARBA" id="ARBA00022723"/>
    </source>
</evidence>
<comment type="cofactor">
    <cofactor evidence="14">
        <name>Mg(2+)</name>
        <dbReference type="ChEBI" id="CHEBI:18420"/>
    </cofactor>
    <cofactor evidence="14">
        <name>Mn(2+)</name>
        <dbReference type="ChEBI" id="CHEBI:29035"/>
    </cofactor>
</comment>